<protein>
    <submittedName>
        <fullName evidence="2">Uncharacterized protein</fullName>
    </submittedName>
</protein>
<proteinExistence type="predicted"/>
<dbReference type="EMBL" id="LOBU02000004">
    <property type="protein sequence ID" value="OKA10654.1"/>
    <property type="molecule type" value="Genomic_DNA"/>
</dbReference>
<dbReference type="OrthoDB" id="3636971at2"/>
<dbReference type="Proteomes" id="UP000186883">
    <property type="component" value="Unassembled WGS sequence"/>
</dbReference>
<feature type="signal peptide" evidence="1">
    <location>
        <begin position="1"/>
        <end position="27"/>
    </location>
</feature>
<keyword evidence="5" id="KW-1185">Reference proteome</keyword>
<dbReference type="AlphaFoldDB" id="A0A154MNN7"/>
<sequence>MRKFSRILAAAGIAVAASVSLPSAASATPPPGCTGGHDGAKYAWASCTAYGTRMYRVTAYNCSPVCGNALGEWAANGAESHLTISWPAKILDIGVEIQ</sequence>
<reference evidence="2 4" key="1">
    <citation type="submission" date="2015-12" db="EMBL/GenBank/DDBJ databases">
        <title>Amycolatopsis regifaucium genome sequencing and assembly.</title>
        <authorList>
            <person name="Mayilraj S."/>
        </authorList>
    </citation>
    <scope>NUCLEOTIDE SEQUENCE [LARGE SCALE GENOMIC DNA]</scope>
    <source>
        <strain evidence="2 4">GY080</strain>
    </source>
</reference>
<evidence type="ECO:0000313" key="2">
    <source>
        <dbReference type="EMBL" id="KZB85593.1"/>
    </source>
</evidence>
<organism evidence="2 4">
    <name type="scientific">Amycolatopsis regifaucium</name>
    <dbReference type="NCBI Taxonomy" id="546365"/>
    <lineage>
        <taxon>Bacteria</taxon>
        <taxon>Bacillati</taxon>
        <taxon>Actinomycetota</taxon>
        <taxon>Actinomycetes</taxon>
        <taxon>Pseudonocardiales</taxon>
        <taxon>Pseudonocardiaceae</taxon>
        <taxon>Amycolatopsis</taxon>
    </lineage>
</organism>
<keyword evidence="1" id="KW-0732">Signal</keyword>
<comment type="caution">
    <text evidence="2">The sequence shown here is derived from an EMBL/GenBank/DDBJ whole genome shotgun (WGS) entry which is preliminary data.</text>
</comment>
<evidence type="ECO:0000313" key="5">
    <source>
        <dbReference type="Proteomes" id="UP000186883"/>
    </source>
</evidence>
<accession>A0A154MNN7</accession>
<dbReference type="RefSeq" id="WP_061983113.1">
    <property type="nucleotide sequence ID" value="NZ_FOPQ01000013.1"/>
</dbReference>
<evidence type="ECO:0000313" key="3">
    <source>
        <dbReference type="EMBL" id="OKA10654.1"/>
    </source>
</evidence>
<evidence type="ECO:0000313" key="4">
    <source>
        <dbReference type="Proteomes" id="UP000076321"/>
    </source>
</evidence>
<dbReference type="Proteomes" id="UP000076321">
    <property type="component" value="Unassembled WGS sequence"/>
</dbReference>
<dbReference type="EMBL" id="LQCI01000010">
    <property type="protein sequence ID" value="KZB85593.1"/>
    <property type="molecule type" value="Genomic_DNA"/>
</dbReference>
<gene>
    <name evidence="3" type="ORF">ATP06_0204450</name>
    <name evidence="2" type="ORF">AVL48_29460</name>
</gene>
<feature type="chain" id="PRO_5010637113" evidence="1">
    <location>
        <begin position="28"/>
        <end position="98"/>
    </location>
</feature>
<reference evidence="3 5" key="2">
    <citation type="submission" date="2016-11" db="EMBL/GenBank/DDBJ databases">
        <title>Genome sequencing of Amycolatopsis regifaucium.</title>
        <authorList>
            <person name="Mayilraj S."/>
            <person name="Kaur N."/>
        </authorList>
    </citation>
    <scope>NUCLEOTIDE SEQUENCE [LARGE SCALE GENOMIC DNA]</scope>
    <source>
        <strain evidence="3 5">GY080</strain>
    </source>
</reference>
<evidence type="ECO:0000256" key="1">
    <source>
        <dbReference type="SAM" id="SignalP"/>
    </source>
</evidence>
<name>A0A154MNN7_9PSEU</name>